<keyword evidence="2" id="KW-1185">Reference proteome</keyword>
<dbReference type="RefSeq" id="WP_012016800.1">
    <property type="nucleotide sequence ID" value="NC_009436.1"/>
</dbReference>
<dbReference type="Proteomes" id="UP000000230">
    <property type="component" value="Chromosome"/>
</dbReference>
<gene>
    <name evidence="1" type="ordered locus">Ent638_1400</name>
</gene>
<protein>
    <submittedName>
        <fullName evidence="1">Uncharacterized protein</fullName>
    </submittedName>
</protein>
<proteinExistence type="predicted"/>
<dbReference type="KEGG" id="ent:Ent638_1400"/>
<accession>A0A9J9GFB9</accession>
<evidence type="ECO:0000313" key="2">
    <source>
        <dbReference type="Proteomes" id="UP000000230"/>
    </source>
</evidence>
<dbReference type="EMBL" id="CP000653">
    <property type="protein sequence ID" value="ABP60081.1"/>
    <property type="molecule type" value="Genomic_DNA"/>
</dbReference>
<evidence type="ECO:0000313" key="1">
    <source>
        <dbReference type="EMBL" id="ABP60081.1"/>
    </source>
</evidence>
<dbReference type="AlphaFoldDB" id="A0A9J9GFB9"/>
<dbReference type="OrthoDB" id="6631664at2"/>
<name>A0A9J9GFB9_ENT38</name>
<reference evidence="2" key="1">
    <citation type="journal article" date="2010" name="PLoS Genet.">
        <title>Genome sequence of the plant growth promoting endophytic bacterium Enterobacter sp. 638.</title>
        <authorList>
            <person name="Taghavi S."/>
            <person name="van der Lelie D."/>
            <person name="Hoffman A."/>
            <person name="Zhang Y.B."/>
            <person name="Walla M.D."/>
            <person name="Vangronsveld J."/>
            <person name="Newman L."/>
            <person name="Monchy S."/>
        </authorList>
    </citation>
    <scope>NUCLEOTIDE SEQUENCE [LARGE SCALE GENOMIC DNA]</scope>
    <source>
        <strain evidence="2">638</strain>
    </source>
</reference>
<sequence length="147" mass="16534">MTNENNISQLYSELELSTPDLSTLAERCKLLTEILLDCTSHPQVQPVSRCLAAYLDVFQTELDKSMADFRIVEFSHEQSLPQPGAWLLEDTETQCNYCRALNHVLLISHFDRNMLPHLTGLLHDIAHAMADGLAASAQEKSINIIHC</sequence>
<organism evidence="1 2">
    <name type="scientific">Enterobacter sp. (strain 638)</name>
    <dbReference type="NCBI Taxonomy" id="399742"/>
    <lineage>
        <taxon>Bacteria</taxon>
        <taxon>Pseudomonadati</taxon>
        <taxon>Pseudomonadota</taxon>
        <taxon>Gammaproteobacteria</taxon>
        <taxon>Enterobacterales</taxon>
        <taxon>Enterobacteriaceae</taxon>
        <taxon>Enterobacter</taxon>
    </lineage>
</organism>